<dbReference type="OrthoDB" id="10067503at2759"/>
<feature type="compositionally biased region" description="Low complexity" evidence="5">
    <location>
        <begin position="375"/>
        <end position="385"/>
    </location>
</feature>
<feature type="compositionally biased region" description="Low complexity" evidence="5">
    <location>
        <begin position="308"/>
        <end position="328"/>
    </location>
</feature>
<accession>A0A6J2TZT5</accession>
<dbReference type="InterPro" id="IPR037213">
    <property type="entry name" value="Run_dom_sf"/>
</dbReference>
<dbReference type="RefSeq" id="XP_030380718.1">
    <property type="nucleotide sequence ID" value="XM_030524858.1"/>
</dbReference>
<feature type="compositionally biased region" description="Basic and acidic residues" evidence="5">
    <location>
        <begin position="269"/>
        <end position="278"/>
    </location>
</feature>
<dbReference type="InterPro" id="IPR025258">
    <property type="entry name" value="RH_dom"/>
</dbReference>
<keyword evidence="7" id="KW-1185">Reference proteome</keyword>
<evidence type="ECO:0000256" key="5">
    <source>
        <dbReference type="SAM" id="MobiDB-lite"/>
    </source>
</evidence>
<dbReference type="Pfam" id="PF13901">
    <property type="entry name" value="RH_dom"/>
    <property type="match status" value="1"/>
</dbReference>
<dbReference type="Proteomes" id="UP000504634">
    <property type="component" value="Unplaced"/>
</dbReference>
<dbReference type="PANTHER" id="PTHR45971:SF1">
    <property type="entry name" value="RUBICON, ISOFORM A"/>
    <property type="match status" value="1"/>
</dbReference>
<comment type="subcellular location">
    <subcellularLocation>
        <location evidence="1">Late endosome</location>
    </subcellularLocation>
</comment>
<gene>
    <name evidence="8" type="primary">LOC115628684</name>
</gene>
<feature type="compositionally biased region" description="Polar residues" evidence="5">
    <location>
        <begin position="252"/>
        <end position="268"/>
    </location>
</feature>
<evidence type="ECO:0000259" key="6">
    <source>
        <dbReference type="PROSITE" id="PS50826"/>
    </source>
</evidence>
<protein>
    <submittedName>
        <fullName evidence="8">Run domain Beclin-1-interacting and cysteine-rich domain-containing protein</fullName>
    </submittedName>
</protein>
<dbReference type="InterPro" id="IPR004012">
    <property type="entry name" value="Run_dom"/>
</dbReference>
<keyword evidence="4" id="KW-0072">Autophagy</keyword>
<dbReference type="GeneID" id="115628684"/>
<evidence type="ECO:0000313" key="8">
    <source>
        <dbReference type="RefSeq" id="XP_030380718.1"/>
    </source>
</evidence>
<keyword evidence="3" id="KW-0967">Endosome</keyword>
<dbReference type="AlphaFoldDB" id="A0A6J2TZT5"/>
<sequence length="931" mass="104789">MAKSSALLSELRGAVTYWFQSKRTPARTTTTTKTTAYQDDDNDVNVDDDDDEFQLLTQSICNILEHGFKQSALVGDALQRLIDDFEFLRVTEQMQHHRHHQQHLGDALHLTSRSAGDFLREWVTRCLHSRCLSQCLQSLVADKELLDCYYQRSVAFLCQSRYATALFVCLTAIQLNQYSLLSQLDTQLLTQQLQHRRTSSQPNFSISPRLHVVREEEGDEAKRKRALKSRRLQRPVAKFRRVKSLPQLDTHMLSSGQGWRGNRASQGSRTERQEEEAKRRRQTYSSPCARWLSPGADDRIAPNDLLPSTSACSRRSQLSSDSSQLSSSNDGYKSHTSSSNSSGSGSGSSITMTPTPPRIQLINCDEIEIWTDQGAAATPTTTTPTEIPQADKGRRPHAAKRGSPLNNFLTNLFGSPPIYTSWYRTGVGCDAKSMEVVNCAESVLDTFLPVNGKKLRTRRTQSLFEDAAVSMLDYTTPAAAAEMAALPPTTSSRPLDIVASSVGDGADVVGAGSNTTANSTSWSLSSESNSKLDNQSLAAFLQMSRYTHNNTDLEKENAHFRISEACITAIEHVKWTRQDARRTLPPNEASNAVMQSETLAQLPYAEQVNASDAIESHTAEAVGLQLISKFNDQQLPKLSELKWLVSEEDAPQQLLPMPKSPATDQQSGMTRGTKTWAPPRQQIIFTEHPAASRSELLTRQNYRCAGCGMRVSKQFVHHFRYCSYLGKYMCTGCHRQQISAIPAKILQAWDFRCYPVSVFAYRLIEQMYAFPLFHVPDLNAQLYGKHKALAIARRRRVQLQFIKEFIRACRFAVKEQSFFDAIPPHITNEPDIWSMSDFVDVQNNSMTRSIEELIALSEQHVQNCVLCTGRAFVCEYCDNAKLLYPWQRKVQRCLQCGACAHQSCWRARRESCQRCQRLNSRQQLEAAKSKS</sequence>
<dbReference type="InterPro" id="IPR048569">
    <property type="entry name" value="RUBC_PIKBD"/>
</dbReference>
<evidence type="ECO:0000256" key="1">
    <source>
        <dbReference type="ARBA" id="ARBA00004603"/>
    </source>
</evidence>
<dbReference type="CDD" id="cd17686">
    <property type="entry name" value="RUN_RUBCN"/>
    <property type="match status" value="1"/>
</dbReference>
<name>A0A6J2TZT5_DROLE</name>
<evidence type="ECO:0000256" key="4">
    <source>
        <dbReference type="ARBA" id="ARBA00023006"/>
    </source>
</evidence>
<feature type="region of interest" description="Disordered" evidence="5">
    <location>
        <begin position="374"/>
        <end position="403"/>
    </location>
</feature>
<feature type="domain" description="RUN" evidence="6">
    <location>
        <begin position="47"/>
        <end position="185"/>
    </location>
</feature>
<dbReference type="CDD" id="cd00029">
    <property type="entry name" value="C1"/>
    <property type="match status" value="1"/>
</dbReference>
<dbReference type="Pfam" id="PF21054">
    <property type="entry name" value="RUBC_PIKBD"/>
    <property type="match status" value="2"/>
</dbReference>
<evidence type="ECO:0000313" key="7">
    <source>
        <dbReference type="Proteomes" id="UP000504634"/>
    </source>
</evidence>
<dbReference type="PROSITE" id="PS50826">
    <property type="entry name" value="RUN"/>
    <property type="match status" value="1"/>
</dbReference>
<dbReference type="CTD" id="31803"/>
<dbReference type="Gene3D" id="1.20.58.900">
    <property type="match status" value="1"/>
</dbReference>
<proteinExistence type="predicted"/>
<dbReference type="PANTHER" id="PTHR45971">
    <property type="entry name" value="PHOX (PX) DOMAIN-CONTAINING PROTEIN"/>
    <property type="match status" value="1"/>
</dbReference>
<feature type="region of interest" description="Disordered" evidence="5">
    <location>
        <begin position="250"/>
        <end position="357"/>
    </location>
</feature>
<dbReference type="GO" id="GO:0006914">
    <property type="term" value="P:autophagy"/>
    <property type="evidence" value="ECO:0007669"/>
    <property type="project" value="UniProtKB-KW"/>
</dbReference>
<evidence type="ECO:0000256" key="3">
    <source>
        <dbReference type="ARBA" id="ARBA00022753"/>
    </source>
</evidence>
<keyword evidence="2" id="KW-0597">Phosphoprotein</keyword>
<dbReference type="GO" id="GO:1901981">
    <property type="term" value="F:phosphatidylinositol phosphate binding"/>
    <property type="evidence" value="ECO:0007669"/>
    <property type="project" value="TreeGrafter"/>
</dbReference>
<evidence type="ECO:0000256" key="2">
    <source>
        <dbReference type="ARBA" id="ARBA00022553"/>
    </source>
</evidence>
<reference evidence="8" key="1">
    <citation type="submission" date="2025-08" db="UniProtKB">
        <authorList>
            <consortium name="RefSeq"/>
        </authorList>
    </citation>
    <scope>IDENTIFICATION</scope>
    <source>
        <strain evidence="8">11010-0011.00</strain>
        <tissue evidence="8">Whole body</tissue>
    </source>
</reference>
<dbReference type="GO" id="GO:0005770">
    <property type="term" value="C:late endosome"/>
    <property type="evidence" value="ECO:0007669"/>
    <property type="project" value="UniProtKB-SubCell"/>
</dbReference>
<feature type="region of interest" description="Disordered" evidence="5">
    <location>
        <begin position="653"/>
        <end position="674"/>
    </location>
</feature>
<dbReference type="SUPFAM" id="SSF140741">
    <property type="entry name" value="RUN domain-like"/>
    <property type="match status" value="1"/>
</dbReference>
<dbReference type="InterPro" id="IPR052428">
    <property type="entry name" value="Autophagy_HostDef_Reg"/>
</dbReference>
<feature type="compositionally biased region" description="Low complexity" evidence="5">
    <location>
        <begin position="337"/>
        <end position="349"/>
    </location>
</feature>
<dbReference type="SMART" id="SM01175">
    <property type="entry name" value="DUF4206"/>
    <property type="match status" value="1"/>
</dbReference>
<organism evidence="7 8">
    <name type="scientific">Drosophila lebanonensis</name>
    <name type="common">Fruit fly</name>
    <name type="synonym">Scaptodrosophila lebanonensis</name>
    <dbReference type="NCBI Taxonomy" id="7225"/>
    <lineage>
        <taxon>Eukaryota</taxon>
        <taxon>Metazoa</taxon>
        <taxon>Ecdysozoa</taxon>
        <taxon>Arthropoda</taxon>
        <taxon>Hexapoda</taxon>
        <taxon>Insecta</taxon>
        <taxon>Pterygota</taxon>
        <taxon>Neoptera</taxon>
        <taxon>Endopterygota</taxon>
        <taxon>Diptera</taxon>
        <taxon>Brachycera</taxon>
        <taxon>Muscomorpha</taxon>
        <taxon>Ephydroidea</taxon>
        <taxon>Drosophilidae</taxon>
        <taxon>Scaptodrosophila</taxon>
    </lineage>
</organism>
<dbReference type="Pfam" id="PF02759">
    <property type="entry name" value="RUN"/>
    <property type="match status" value="1"/>
</dbReference>
<feature type="compositionally biased region" description="Polar residues" evidence="5">
    <location>
        <begin position="662"/>
        <end position="673"/>
    </location>
</feature>